<organism evidence="2 3">
    <name type="scientific">Ephemerocybe angulata</name>
    <dbReference type="NCBI Taxonomy" id="980116"/>
    <lineage>
        <taxon>Eukaryota</taxon>
        <taxon>Fungi</taxon>
        <taxon>Dikarya</taxon>
        <taxon>Basidiomycota</taxon>
        <taxon>Agaricomycotina</taxon>
        <taxon>Agaricomycetes</taxon>
        <taxon>Agaricomycetidae</taxon>
        <taxon>Agaricales</taxon>
        <taxon>Agaricineae</taxon>
        <taxon>Psathyrellaceae</taxon>
        <taxon>Ephemerocybe</taxon>
    </lineage>
</organism>
<protein>
    <submittedName>
        <fullName evidence="2">Uncharacterized protein</fullName>
    </submittedName>
</protein>
<proteinExistence type="predicted"/>
<accession>A0A8H6HVX1</accession>
<feature type="region of interest" description="Disordered" evidence="1">
    <location>
        <begin position="212"/>
        <end position="232"/>
    </location>
</feature>
<reference evidence="2 3" key="1">
    <citation type="submission" date="2020-07" db="EMBL/GenBank/DDBJ databases">
        <title>Comparative genomics of pyrophilous fungi reveals a link between fire events and developmental genes.</title>
        <authorList>
            <consortium name="DOE Joint Genome Institute"/>
            <person name="Steindorff A.S."/>
            <person name="Carver A."/>
            <person name="Calhoun S."/>
            <person name="Stillman K."/>
            <person name="Liu H."/>
            <person name="Lipzen A."/>
            <person name="Pangilinan J."/>
            <person name="Labutti K."/>
            <person name="Bruns T.D."/>
            <person name="Grigoriev I.V."/>
        </authorList>
    </citation>
    <scope>NUCLEOTIDE SEQUENCE [LARGE SCALE GENOMIC DNA]</scope>
    <source>
        <strain evidence="2 3">CBS 144469</strain>
    </source>
</reference>
<feature type="region of interest" description="Disordered" evidence="1">
    <location>
        <begin position="74"/>
        <end position="93"/>
    </location>
</feature>
<feature type="compositionally biased region" description="Low complexity" evidence="1">
    <location>
        <begin position="82"/>
        <end position="92"/>
    </location>
</feature>
<name>A0A8H6HVX1_9AGAR</name>
<dbReference type="AlphaFoldDB" id="A0A8H6HVX1"/>
<evidence type="ECO:0000313" key="2">
    <source>
        <dbReference type="EMBL" id="KAF6753282.1"/>
    </source>
</evidence>
<evidence type="ECO:0000256" key="1">
    <source>
        <dbReference type="SAM" id="MobiDB-lite"/>
    </source>
</evidence>
<comment type="caution">
    <text evidence="2">The sequence shown here is derived from an EMBL/GenBank/DDBJ whole genome shotgun (WGS) entry which is preliminary data.</text>
</comment>
<feature type="region of interest" description="Disordered" evidence="1">
    <location>
        <begin position="121"/>
        <end position="161"/>
    </location>
</feature>
<dbReference type="Proteomes" id="UP000521943">
    <property type="component" value="Unassembled WGS sequence"/>
</dbReference>
<keyword evidence="3" id="KW-1185">Reference proteome</keyword>
<sequence>MSLRPALKACATDDRSPFPFASSSTLLDSHHVHFPPTPILTSTALTHSPNVYDRAPIRVSPNNCALPERGCRVYGSDDAQGSPPTSTSPPESYFLPKRPEMMHSLQAWAVDGHHSMLLQPSPSSARYTIPPPPSLIPDMSSESDDSDPCASPAPPSSPKIPHVSVQYASSSTPYPYGGGFSREQIESSSNGFDDAQLTAGLLDLPFARKVRETSMDGSPRRRMKKEVGERTRKLSSSRYFTTVTTCDLAAEGCLGGF</sequence>
<dbReference type="OrthoDB" id="3204502at2759"/>
<evidence type="ECO:0000313" key="3">
    <source>
        <dbReference type="Proteomes" id="UP000521943"/>
    </source>
</evidence>
<gene>
    <name evidence="2" type="ORF">DFP72DRAFT_427880</name>
</gene>
<dbReference type="EMBL" id="JACGCI010000040">
    <property type="protein sequence ID" value="KAF6753282.1"/>
    <property type="molecule type" value="Genomic_DNA"/>
</dbReference>